<comment type="similarity">
    <text evidence="1">Belongs to the helicase family. RecQ subfamily.</text>
</comment>
<dbReference type="PANTHER" id="PTHR13710">
    <property type="entry name" value="DNA HELICASE RECQ FAMILY MEMBER"/>
    <property type="match status" value="1"/>
</dbReference>
<reference evidence="14 15" key="1">
    <citation type="submission" date="2021-05" db="EMBL/GenBank/DDBJ databases">
        <title>A Polyphasic approach of four new species of the genus Ohtaekwangia: Ohtaekwangia histidinii sp. nov., Ohtaekwangia cretensis sp. nov., Ohtaekwangia indiensis sp. nov., Ohtaekwangia reichenbachii sp. nov. from diverse environment.</title>
        <authorList>
            <person name="Octaviana S."/>
        </authorList>
    </citation>
    <scope>NUCLEOTIDE SEQUENCE [LARGE SCALE GENOMIC DNA]</scope>
    <source>
        <strain evidence="14 15">PWU4</strain>
    </source>
</reference>
<feature type="domain" description="UvrD-like helicase ATP-binding" evidence="13">
    <location>
        <begin position="1033"/>
        <end position="1369"/>
    </location>
</feature>
<dbReference type="SUPFAM" id="SSF52540">
    <property type="entry name" value="P-loop containing nucleoside triphosphate hydrolases"/>
    <property type="match status" value="2"/>
</dbReference>
<dbReference type="InterPro" id="IPR014016">
    <property type="entry name" value="UvrD-like_ATP-bd"/>
</dbReference>
<comment type="catalytic activity">
    <reaction evidence="8">
        <text>Couples ATP hydrolysis with the unwinding of duplex DNA by translocating in the 3'-5' direction.</text>
        <dbReference type="EC" id="5.6.2.4"/>
    </reaction>
</comment>
<evidence type="ECO:0000313" key="14">
    <source>
        <dbReference type="EMBL" id="MBT1697159.1"/>
    </source>
</evidence>
<evidence type="ECO:0000256" key="7">
    <source>
        <dbReference type="ARBA" id="ARBA00023235"/>
    </source>
</evidence>
<dbReference type="GO" id="GO:0043590">
    <property type="term" value="C:bacterial nucleoid"/>
    <property type="evidence" value="ECO:0007669"/>
    <property type="project" value="TreeGrafter"/>
</dbReference>
<dbReference type="PROSITE" id="PS51194">
    <property type="entry name" value="HELICASE_CTER"/>
    <property type="match status" value="1"/>
</dbReference>
<organism evidence="14 15">
    <name type="scientific">Chryseosolibacter histidini</name>
    <dbReference type="NCBI Taxonomy" id="2782349"/>
    <lineage>
        <taxon>Bacteria</taxon>
        <taxon>Pseudomonadati</taxon>
        <taxon>Bacteroidota</taxon>
        <taxon>Cytophagia</taxon>
        <taxon>Cytophagales</taxon>
        <taxon>Chryseotaleaceae</taxon>
        <taxon>Chryseosolibacter</taxon>
    </lineage>
</organism>
<dbReference type="InterPro" id="IPR036397">
    <property type="entry name" value="RNaseH_sf"/>
</dbReference>
<dbReference type="GO" id="GO:0030894">
    <property type="term" value="C:replisome"/>
    <property type="evidence" value="ECO:0007669"/>
    <property type="project" value="TreeGrafter"/>
</dbReference>
<protein>
    <recommendedName>
        <fullName evidence="9">DNA 3'-5' helicase</fullName>
        <ecNumber evidence="9">5.6.2.4</ecNumber>
    </recommendedName>
</protein>
<dbReference type="GO" id="GO:0009378">
    <property type="term" value="F:four-way junction helicase activity"/>
    <property type="evidence" value="ECO:0007669"/>
    <property type="project" value="TreeGrafter"/>
</dbReference>
<dbReference type="GO" id="GO:0005737">
    <property type="term" value="C:cytoplasm"/>
    <property type="evidence" value="ECO:0007669"/>
    <property type="project" value="TreeGrafter"/>
</dbReference>
<dbReference type="InterPro" id="IPR001650">
    <property type="entry name" value="Helicase_C-like"/>
</dbReference>
<dbReference type="GO" id="GO:0016787">
    <property type="term" value="F:hydrolase activity"/>
    <property type="evidence" value="ECO:0007669"/>
    <property type="project" value="UniProtKB-UniRule"/>
</dbReference>
<dbReference type="Pfam" id="PF00580">
    <property type="entry name" value="UvrD-helicase"/>
    <property type="match status" value="2"/>
</dbReference>
<dbReference type="Pfam" id="PF00270">
    <property type="entry name" value="DEAD"/>
    <property type="match status" value="1"/>
</dbReference>
<feature type="domain" description="Helicase C-terminal" evidence="12">
    <location>
        <begin position="478"/>
        <end position="632"/>
    </location>
</feature>
<dbReference type="GO" id="GO:0006281">
    <property type="term" value="P:DNA repair"/>
    <property type="evidence" value="ECO:0007669"/>
    <property type="project" value="TreeGrafter"/>
</dbReference>
<dbReference type="RefSeq" id="WP_254162933.1">
    <property type="nucleotide sequence ID" value="NZ_JAHESF010000007.1"/>
</dbReference>
<dbReference type="SMART" id="SM00490">
    <property type="entry name" value="HELICc"/>
    <property type="match status" value="1"/>
</dbReference>
<dbReference type="PROSITE" id="PS51192">
    <property type="entry name" value="HELICASE_ATP_BIND_1"/>
    <property type="match status" value="1"/>
</dbReference>
<evidence type="ECO:0000256" key="4">
    <source>
        <dbReference type="ARBA" id="ARBA00022806"/>
    </source>
</evidence>
<keyword evidence="5 10" id="KW-0067">ATP-binding</keyword>
<name>A0AAP2DKG1_9BACT</name>
<evidence type="ECO:0000256" key="8">
    <source>
        <dbReference type="ARBA" id="ARBA00034617"/>
    </source>
</evidence>
<sequence>MPSILFFDLEVNEKTRRIEKIGAVLDGKEFSGSDLHKFESFASSADFICGHNIMQHDLQFLKDSPLAKKPFIDTLHLSPLLFPEKPYHRLVKDYKLQCDELNNPVADSKAARDLLYDELEAFSKLAGDLKKLYTSLLYKQPAFENFFKVANTSGSEESLLALIKKNFNPLICSNAPFNDLIENEPVILSYALAIISTSDTNSISPAWLIHQYPTLNQVVYQLRMKRCQDQGCNYCNGFLNPANALKEFFGFDDFRKFSEHEKIPLQEQVVKAALNNKSILAIFPTGGGKSLTFQLPALMTGDACRALTVVISPLQSLMKDQIDVLNKRHQIVKAVTINGLLSPLERREAMERIAEGGAHILYISPESLRSNSILTLLQKRLIARFVIDEAHCFSSWGQDFRVDYLYIAEFIKELQKLKNLPKNIPISCFTATAKPQVIEDIKSYFQEKLSISLETFSTDAKRTNLTYGIYDTATEEKKLATLINLLLQKDGPKIIYVSRTKTAVRLAEYLKAQNFSALAFHGKLDSDVKIKNQNEFMEGRVDIIVATSAFGMGVDKDNVGMVIHYDISDSLENYAQEAGRAGRKKDLSADCYILFDENDLNKHFALLNNTKLSIKEIRQVWSAIKLLAAKKNRLSKSALEIAKKAGWDVEMRELETRVTAAIAALEDAGYLKRRQNSPRVFASSIAVRNAEQAILRINESVKLDEISKQNAIRLIKRLIADKHSIDRQETRTDYLSEILGINIHETQRIINVLRDEGILGDAMDLSCFVNSAQSKNNAKAILKSYVQIENGLIDITDAKPQAIYLKELNERLIEDGVQESSVDRIKDIIRYWEIKNVVKKKKKEGGKVYYLSFNLDKTATVEWARSRHALANDIIAHFLQKAGKDQDKDSLIEFSLVSLKKAIEGAGLFSKGYNLEDYESALLFLNAIAAIKLEDGFLVSYKALNIDDVETNNRHFTKDDYEKLETYYSNKVQQIHIVGEYAKKLLINYNEALNFVDDYFVLNYNTFIAKYFPNRKEEISRSLSHKKFEELFSTLSTKQFEIIKEKTKNILIAAGPGSGKTKVLVHKVASLLLMEDVKPSQFLMLTFSRSASLEFRERLKFFIDETVYRIDIHTYHSYCFDLTGRVGDLDKSKEIIKETAKKIKEGEIIEDKIAKGVLVLDEFQDINEDEFELITQIIEKNKDEIRVLAVGDDDQTIYDFRGASAKYIQQFSKKFDSSVFELLTNYRSRKNLVSFSNQFVKTIQSRLKQSEIEPFDKESIGSIFMTNYINQNILIPTVNDIVRRNFKGTTAVLTSTNEEAGQITSLFRVRGIRARLIQADEENFSLYNLLELRAFCKHVFSHIENEAGFIPSGIWAKSKKKLSTDFAASPNLNLALLALQAFEKSYKRKVRFELVTFLREIRIEDLVVPERNNIIVSTMHKAKGKEFDNVFVVLKNYVMKDDAARRLLYVAITRAKKNLIIHTNNNPFSFISDSATGVYNDATEYSAPSELLINLTHRDVKLYYFKLEGVQYNIGLLAAGSNLKYLETEKRIVNTKGKAVLLFSDSFIKKIDDFLSEGYKVENVKVNYILYWHDKEDDPGIEYKIVLPSMLFNKSSFARDTPESKAQVSSDYN</sequence>
<dbReference type="GO" id="GO:0006310">
    <property type="term" value="P:DNA recombination"/>
    <property type="evidence" value="ECO:0007669"/>
    <property type="project" value="InterPro"/>
</dbReference>
<dbReference type="PROSITE" id="PS00690">
    <property type="entry name" value="DEAH_ATP_HELICASE"/>
    <property type="match status" value="1"/>
</dbReference>
<keyword evidence="4 10" id="KW-0347">Helicase</keyword>
<evidence type="ECO:0000256" key="2">
    <source>
        <dbReference type="ARBA" id="ARBA00022741"/>
    </source>
</evidence>
<dbReference type="GO" id="GO:0043138">
    <property type="term" value="F:3'-5' DNA helicase activity"/>
    <property type="evidence" value="ECO:0007669"/>
    <property type="project" value="UniProtKB-EC"/>
</dbReference>
<dbReference type="GO" id="GO:0003677">
    <property type="term" value="F:DNA binding"/>
    <property type="evidence" value="ECO:0007669"/>
    <property type="project" value="UniProtKB-KW"/>
</dbReference>
<dbReference type="Proteomes" id="UP001319200">
    <property type="component" value="Unassembled WGS sequence"/>
</dbReference>
<keyword evidence="7" id="KW-0413">Isomerase</keyword>
<evidence type="ECO:0000259" key="12">
    <source>
        <dbReference type="PROSITE" id="PS51194"/>
    </source>
</evidence>
<dbReference type="EC" id="5.6.2.4" evidence="9"/>
<keyword evidence="15" id="KW-1185">Reference proteome</keyword>
<evidence type="ECO:0000256" key="1">
    <source>
        <dbReference type="ARBA" id="ARBA00005446"/>
    </source>
</evidence>
<keyword evidence="6" id="KW-0238">DNA-binding</keyword>
<dbReference type="InterPro" id="IPR027785">
    <property type="entry name" value="UvrD-like_helicase_C"/>
</dbReference>
<evidence type="ECO:0000259" key="13">
    <source>
        <dbReference type="PROSITE" id="PS51198"/>
    </source>
</evidence>
<gene>
    <name evidence="14" type="ORF">KK083_09755</name>
</gene>
<comment type="caution">
    <text evidence="14">The sequence shown here is derived from an EMBL/GenBank/DDBJ whole genome shotgun (WGS) entry which is preliminary data.</text>
</comment>
<dbReference type="GO" id="GO:0005524">
    <property type="term" value="F:ATP binding"/>
    <property type="evidence" value="ECO:0007669"/>
    <property type="project" value="UniProtKB-UniRule"/>
</dbReference>
<keyword evidence="2 10" id="KW-0547">Nucleotide-binding</keyword>
<dbReference type="SUPFAM" id="SSF53098">
    <property type="entry name" value="Ribonuclease H-like"/>
    <property type="match status" value="1"/>
</dbReference>
<dbReference type="InterPro" id="IPR012337">
    <property type="entry name" value="RNaseH-like_sf"/>
</dbReference>
<evidence type="ECO:0000256" key="3">
    <source>
        <dbReference type="ARBA" id="ARBA00022801"/>
    </source>
</evidence>
<evidence type="ECO:0000313" key="15">
    <source>
        <dbReference type="Proteomes" id="UP001319200"/>
    </source>
</evidence>
<keyword evidence="3 10" id="KW-0378">Hydrolase</keyword>
<dbReference type="PROSITE" id="PS51198">
    <property type="entry name" value="UVRD_HELICASE_ATP_BIND"/>
    <property type="match status" value="1"/>
</dbReference>
<dbReference type="PANTHER" id="PTHR13710:SF105">
    <property type="entry name" value="ATP-DEPENDENT DNA HELICASE Q1"/>
    <property type="match status" value="1"/>
</dbReference>
<dbReference type="InterPro" id="IPR027417">
    <property type="entry name" value="P-loop_NTPase"/>
</dbReference>
<dbReference type="Pfam" id="PF13538">
    <property type="entry name" value="UvrD_C_2"/>
    <property type="match status" value="1"/>
</dbReference>
<dbReference type="InterPro" id="IPR002464">
    <property type="entry name" value="DNA/RNA_helicase_DEAH_CS"/>
</dbReference>
<dbReference type="Gene3D" id="3.40.50.300">
    <property type="entry name" value="P-loop containing nucleotide triphosphate hydrolases"/>
    <property type="match status" value="4"/>
</dbReference>
<accession>A0AAP2DKG1</accession>
<dbReference type="InterPro" id="IPR014001">
    <property type="entry name" value="Helicase_ATP-bd"/>
</dbReference>
<evidence type="ECO:0000256" key="9">
    <source>
        <dbReference type="ARBA" id="ARBA00034808"/>
    </source>
</evidence>
<dbReference type="NCBIfam" id="TIGR00614">
    <property type="entry name" value="recQ_fam"/>
    <property type="match status" value="1"/>
</dbReference>
<dbReference type="EMBL" id="JAHESF010000007">
    <property type="protein sequence ID" value="MBT1697159.1"/>
    <property type="molecule type" value="Genomic_DNA"/>
</dbReference>
<evidence type="ECO:0000259" key="11">
    <source>
        <dbReference type="PROSITE" id="PS51192"/>
    </source>
</evidence>
<dbReference type="InterPro" id="IPR011545">
    <property type="entry name" value="DEAD/DEAH_box_helicase_dom"/>
</dbReference>
<feature type="binding site" evidence="10">
    <location>
        <begin position="1054"/>
        <end position="1061"/>
    </location>
    <ligand>
        <name>ATP</name>
        <dbReference type="ChEBI" id="CHEBI:30616"/>
    </ligand>
</feature>
<dbReference type="Gene3D" id="3.30.420.10">
    <property type="entry name" value="Ribonuclease H-like superfamily/Ribonuclease H"/>
    <property type="match status" value="1"/>
</dbReference>
<dbReference type="InterPro" id="IPR004589">
    <property type="entry name" value="DNA_helicase_ATP-dep_RecQ"/>
</dbReference>
<dbReference type="SMART" id="SM00487">
    <property type="entry name" value="DEXDc"/>
    <property type="match status" value="1"/>
</dbReference>
<dbReference type="Pfam" id="PF00271">
    <property type="entry name" value="Helicase_C"/>
    <property type="match status" value="1"/>
</dbReference>
<evidence type="ECO:0000256" key="5">
    <source>
        <dbReference type="ARBA" id="ARBA00022840"/>
    </source>
</evidence>
<dbReference type="CDD" id="cd17932">
    <property type="entry name" value="DEXQc_UvrD"/>
    <property type="match status" value="1"/>
</dbReference>
<evidence type="ECO:0000256" key="6">
    <source>
        <dbReference type="ARBA" id="ARBA00023125"/>
    </source>
</evidence>
<feature type="domain" description="Helicase ATP-binding" evidence="11">
    <location>
        <begin position="270"/>
        <end position="451"/>
    </location>
</feature>
<evidence type="ECO:0000256" key="10">
    <source>
        <dbReference type="PROSITE-ProRule" id="PRU00560"/>
    </source>
</evidence>
<proteinExistence type="inferred from homology"/>